<sequence>MRAECFKALEGFSRYIEHLAERGLRVEEILYSDWSKSLSYVEAYGLLPADALHLAVAERLGVDVIATFDEDFKRVSRVRVIP</sequence>
<evidence type="ECO:0000259" key="1">
    <source>
        <dbReference type="Pfam" id="PF01850"/>
    </source>
</evidence>
<comment type="caution">
    <text evidence="2">The sequence shown here is derived from an EMBL/GenBank/DDBJ whole genome shotgun (WGS) entry which is preliminary data.</text>
</comment>
<proteinExistence type="predicted"/>
<protein>
    <submittedName>
        <fullName evidence="2">PIN domain-containing protein</fullName>
    </submittedName>
</protein>
<accession>A0A7C4H0K6</accession>
<evidence type="ECO:0000313" key="2">
    <source>
        <dbReference type="EMBL" id="HGM46679.1"/>
    </source>
</evidence>
<dbReference type="AlphaFoldDB" id="A0A7C4H0K6"/>
<reference evidence="2" key="1">
    <citation type="journal article" date="2020" name="mSystems">
        <title>Genome- and Community-Level Interaction Insights into Carbon Utilization and Element Cycling Functions of Hydrothermarchaeota in Hydrothermal Sediment.</title>
        <authorList>
            <person name="Zhou Z."/>
            <person name="Liu Y."/>
            <person name="Xu W."/>
            <person name="Pan J."/>
            <person name="Luo Z.H."/>
            <person name="Li M."/>
        </authorList>
    </citation>
    <scope>NUCLEOTIDE SEQUENCE</scope>
    <source>
        <strain evidence="2">SpSt-649</strain>
    </source>
</reference>
<dbReference type="InterPro" id="IPR002716">
    <property type="entry name" value="PIN_dom"/>
</dbReference>
<name>A0A7C4H0K6_THEPE</name>
<dbReference type="EMBL" id="DTBQ01000080">
    <property type="protein sequence ID" value="HGM46679.1"/>
    <property type="molecule type" value="Genomic_DNA"/>
</dbReference>
<dbReference type="SUPFAM" id="SSF88723">
    <property type="entry name" value="PIN domain-like"/>
    <property type="match status" value="1"/>
</dbReference>
<dbReference type="InterPro" id="IPR029060">
    <property type="entry name" value="PIN-like_dom_sf"/>
</dbReference>
<gene>
    <name evidence="2" type="ORF">ENU21_02840</name>
</gene>
<dbReference type="Gene3D" id="3.40.50.1010">
    <property type="entry name" value="5'-nuclease"/>
    <property type="match status" value="1"/>
</dbReference>
<feature type="domain" description="PIN" evidence="1">
    <location>
        <begin position="18"/>
        <end position="77"/>
    </location>
</feature>
<organism evidence="2">
    <name type="scientific">Thermofilum pendens</name>
    <dbReference type="NCBI Taxonomy" id="2269"/>
    <lineage>
        <taxon>Archaea</taxon>
        <taxon>Thermoproteota</taxon>
        <taxon>Thermoprotei</taxon>
        <taxon>Thermofilales</taxon>
        <taxon>Thermofilaceae</taxon>
        <taxon>Thermofilum</taxon>
    </lineage>
</organism>
<dbReference type="Pfam" id="PF01850">
    <property type="entry name" value="PIN"/>
    <property type="match status" value="1"/>
</dbReference>